<dbReference type="Pfam" id="PF02777">
    <property type="entry name" value="Sod_Fe_C"/>
    <property type="match status" value="1"/>
</dbReference>
<feature type="binding site" evidence="5">
    <location>
        <position position="83"/>
    </location>
    <ligand>
        <name>Mn(2+)</name>
        <dbReference type="ChEBI" id="CHEBI:29035"/>
    </ligand>
</feature>
<evidence type="ECO:0000313" key="10">
    <source>
        <dbReference type="Proteomes" id="UP001169242"/>
    </source>
</evidence>
<comment type="similarity">
    <text evidence="1 6">Belongs to the iron/manganese superoxide dismutase family.</text>
</comment>
<name>A0AA42J1V6_9FIRM</name>
<dbReference type="GO" id="GO:0046872">
    <property type="term" value="F:metal ion binding"/>
    <property type="evidence" value="ECO:0007669"/>
    <property type="project" value="UniProtKB-KW"/>
</dbReference>
<dbReference type="PANTHER" id="PTHR43595">
    <property type="entry name" value="37S RIBOSOMAL PROTEIN S26, MITOCHONDRIAL"/>
    <property type="match status" value="1"/>
</dbReference>
<dbReference type="GO" id="GO:0004784">
    <property type="term" value="F:superoxide dismutase activity"/>
    <property type="evidence" value="ECO:0007669"/>
    <property type="project" value="UniProtKB-EC"/>
</dbReference>
<dbReference type="Pfam" id="PF00081">
    <property type="entry name" value="Sod_Fe_N"/>
    <property type="match status" value="1"/>
</dbReference>
<evidence type="ECO:0000256" key="6">
    <source>
        <dbReference type="RuleBase" id="RU000414"/>
    </source>
</evidence>
<protein>
    <recommendedName>
        <fullName evidence="2 6">Superoxide dismutase</fullName>
        <ecNumber evidence="2 6">1.15.1.1</ecNumber>
    </recommendedName>
</protein>
<dbReference type="SUPFAM" id="SSF54719">
    <property type="entry name" value="Fe,Mn superoxide dismutase (SOD), C-terminal domain"/>
    <property type="match status" value="1"/>
</dbReference>
<evidence type="ECO:0000256" key="5">
    <source>
        <dbReference type="PIRSR" id="PIRSR000349-1"/>
    </source>
</evidence>
<feature type="binding site" evidence="5">
    <location>
        <position position="166"/>
    </location>
    <ligand>
        <name>Mn(2+)</name>
        <dbReference type="ChEBI" id="CHEBI:29035"/>
    </ligand>
</feature>
<gene>
    <name evidence="9" type="ORF">PBV87_16220</name>
</gene>
<feature type="domain" description="Manganese/iron superoxide dismutase N-terminal" evidence="7">
    <location>
        <begin position="2"/>
        <end position="91"/>
    </location>
</feature>
<dbReference type="Gene3D" id="1.10.287.990">
    <property type="entry name" value="Fe,Mn superoxide dismutase (SOD) domain"/>
    <property type="match status" value="1"/>
</dbReference>
<dbReference type="InterPro" id="IPR019833">
    <property type="entry name" value="Mn/Fe_SOD_BS"/>
</dbReference>
<dbReference type="Proteomes" id="UP001169242">
    <property type="component" value="Unassembled WGS sequence"/>
</dbReference>
<dbReference type="InterPro" id="IPR036314">
    <property type="entry name" value="SOD_C_sf"/>
</dbReference>
<evidence type="ECO:0000256" key="3">
    <source>
        <dbReference type="ARBA" id="ARBA00022723"/>
    </source>
</evidence>
<dbReference type="SUPFAM" id="SSF46609">
    <property type="entry name" value="Fe,Mn superoxide dismutase (SOD), N-terminal domain"/>
    <property type="match status" value="1"/>
</dbReference>
<organism evidence="9 10">
    <name type="scientific">Holtiella tumoricola</name>
    <dbReference type="NCBI Taxonomy" id="3018743"/>
    <lineage>
        <taxon>Bacteria</taxon>
        <taxon>Bacillati</taxon>
        <taxon>Bacillota</taxon>
        <taxon>Clostridia</taxon>
        <taxon>Lachnospirales</taxon>
        <taxon>Cellulosilyticaceae</taxon>
        <taxon>Holtiella</taxon>
    </lineage>
</organism>
<dbReference type="InterPro" id="IPR019831">
    <property type="entry name" value="Mn/Fe_SOD_N"/>
</dbReference>
<feature type="binding site" evidence="5">
    <location>
        <position position="170"/>
    </location>
    <ligand>
        <name>Mn(2+)</name>
        <dbReference type="ChEBI" id="CHEBI:29035"/>
    </ligand>
</feature>
<comment type="catalytic activity">
    <reaction evidence="6">
        <text>2 superoxide + 2 H(+) = H2O2 + O2</text>
        <dbReference type="Rhea" id="RHEA:20696"/>
        <dbReference type="ChEBI" id="CHEBI:15378"/>
        <dbReference type="ChEBI" id="CHEBI:15379"/>
        <dbReference type="ChEBI" id="CHEBI:16240"/>
        <dbReference type="ChEBI" id="CHEBI:18421"/>
        <dbReference type="EC" id="1.15.1.1"/>
    </reaction>
</comment>
<evidence type="ECO:0000256" key="2">
    <source>
        <dbReference type="ARBA" id="ARBA00012682"/>
    </source>
</evidence>
<keyword evidence="10" id="KW-1185">Reference proteome</keyword>
<evidence type="ECO:0000256" key="4">
    <source>
        <dbReference type="ARBA" id="ARBA00023002"/>
    </source>
</evidence>
<dbReference type="PANTHER" id="PTHR43595:SF2">
    <property type="entry name" value="SMALL RIBOSOMAL SUBUNIT PROTEIN MS42"/>
    <property type="match status" value="1"/>
</dbReference>
<keyword evidence="4 6" id="KW-0560">Oxidoreductase</keyword>
<dbReference type="EC" id="1.15.1.1" evidence="2 6"/>
<proteinExistence type="inferred from homology"/>
<feature type="domain" description="Manganese/iron superoxide dismutase C-terminal" evidence="8">
    <location>
        <begin position="98"/>
        <end position="197"/>
    </location>
</feature>
<evidence type="ECO:0000259" key="7">
    <source>
        <dbReference type="Pfam" id="PF00081"/>
    </source>
</evidence>
<comment type="caution">
    <text evidence="9">The sequence shown here is derived from an EMBL/GenBank/DDBJ whole genome shotgun (WGS) entry which is preliminary data.</text>
</comment>
<dbReference type="EMBL" id="JAQIFT010000058">
    <property type="protein sequence ID" value="MDA3733022.1"/>
    <property type="molecule type" value="Genomic_DNA"/>
</dbReference>
<keyword evidence="3 5" id="KW-0479">Metal-binding</keyword>
<feature type="binding site" evidence="5">
    <location>
        <position position="26"/>
    </location>
    <ligand>
        <name>Mn(2+)</name>
        <dbReference type="ChEBI" id="CHEBI:29035"/>
    </ligand>
</feature>
<dbReference type="InterPro" id="IPR019832">
    <property type="entry name" value="Mn/Fe_SOD_C"/>
</dbReference>
<evidence type="ECO:0000259" key="8">
    <source>
        <dbReference type="Pfam" id="PF02777"/>
    </source>
</evidence>
<dbReference type="InterPro" id="IPR001189">
    <property type="entry name" value="Mn/Fe_SOD"/>
</dbReference>
<dbReference type="PRINTS" id="PR01703">
    <property type="entry name" value="MNSODISMTASE"/>
</dbReference>
<comment type="function">
    <text evidence="6">Destroys radicals which are normally produced within the cells and which are toxic to biological systems.</text>
</comment>
<dbReference type="GO" id="GO:0005737">
    <property type="term" value="C:cytoplasm"/>
    <property type="evidence" value="ECO:0007669"/>
    <property type="project" value="TreeGrafter"/>
</dbReference>
<dbReference type="AlphaFoldDB" id="A0AA42J1V6"/>
<sequence>MYNKIDLPYAYNALEPYIGATTVETHYSKHLQTYVEKLNATLESWGEWDSKTHSLEALLANPEQIPVGIRQAVINNGGGVYNHNLYFSILSPNPKKQPEGKLLEMINKTFGDLAGLKDQLTNAAINQFGSGYGVLCKDCKGALSIKQVKNQDTPLPEGLTPILNIDVWEHAYYLDYKNLRIDYANKIWNIIDWSAVETLYTKDLDCLCK</sequence>
<dbReference type="Gene3D" id="3.55.40.20">
    <property type="entry name" value="Iron/manganese superoxide dismutase, C-terminal domain"/>
    <property type="match status" value="1"/>
</dbReference>
<dbReference type="InterPro" id="IPR036324">
    <property type="entry name" value="Mn/Fe_SOD_N_sf"/>
</dbReference>
<evidence type="ECO:0000313" key="9">
    <source>
        <dbReference type="EMBL" id="MDA3733022.1"/>
    </source>
</evidence>
<dbReference type="FunFam" id="3.55.40.20:FF:000004">
    <property type="entry name" value="Superoxide dismutase [Fe]"/>
    <property type="match status" value="1"/>
</dbReference>
<dbReference type="PIRSF" id="PIRSF000349">
    <property type="entry name" value="SODismutase"/>
    <property type="match status" value="1"/>
</dbReference>
<dbReference type="RefSeq" id="WP_271012959.1">
    <property type="nucleotide sequence ID" value="NZ_JAQIFT010000058.1"/>
</dbReference>
<accession>A0AA42J1V6</accession>
<evidence type="ECO:0000256" key="1">
    <source>
        <dbReference type="ARBA" id="ARBA00008714"/>
    </source>
</evidence>
<dbReference type="PROSITE" id="PS00088">
    <property type="entry name" value="SOD_MN"/>
    <property type="match status" value="1"/>
</dbReference>
<reference evidence="9" key="1">
    <citation type="journal article" date="2023" name="Int. J. Syst. Evol. Microbiol.">
        <title>&lt;i&gt;Holtiella tumoricola&lt;/i&gt; gen. nov. sp. nov., isolated from a human clinical sample.</title>
        <authorList>
            <person name="Allen-Vercoe E."/>
            <person name="Daigneault M.C."/>
            <person name="Vancuren S.J."/>
            <person name="Cochrane K."/>
            <person name="O'Neal L.L."/>
            <person name="Sankaranarayanan K."/>
            <person name="Lawson P.A."/>
        </authorList>
    </citation>
    <scope>NUCLEOTIDE SEQUENCE</scope>
    <source>
        <strain evidence="9">CC70A</strain>
    </source>
</reference>